<comment type="caution">
    <text evidence="2">The sequence shown here is derived from an EMBL/GenBank/DDBJ whole genome shotgun (WGS) entry which is preliminary data.</text>
</comment>
<dbReference type="SUPFAM" id="SSF53335">
    <property type="entry name" value="S-adenosyl-L-methionine-dependent methyltransferases"/>
    <property type="match status" value="1"/>
</dbReference>
<feature type="compositionally biased region" description="Basic residues" evidence="1">
    <location>
        <begin position="767"/>
        <end position="776"/>
    </location>
</feature>
<proteinExistence type="predicted"/>
<keyword evidence="3" id="KW-1185">Reference proteome</keyword>
<feature type="region of interest" description="Disordered" evidence="1">
    <location>
        <begin position="642"/>
        <end position="675"/>
    </location>
</feature>
<feature type="compositionally biased region" description="Polar residues" evidence="1">
    <location>
        <begin position="340"/>
        <end position="349"/>
    </location>
</feature>
<dbReference type="EMBL" id="WUBL01000080">
    <property type="protein sequence ID" value="KAF2966815.1"/>
    <property type="molecule type" value="Genomic_DNA"/>
</dbReference>
<feature type="compositionally biased region" description="Polar residues" evidence="1">
    <location>
        <begin position="748"/>
        <end position="763"/>
    </location>
</feature>
<feature type="compositionally biased region" description="Polar residues" evidence="1">
    <location>
        <begin position="454"/>
        <end position="478"/>
    </location>
</feature>
<feature type="region of interest" description="Disordered" evidence="1">
    <location>
        <begin position="240"/>
        <end position="574"/>
    </location>
</feature>
<sequence length="1511" mass="165211">MASSIPVANVHGVDEKRSRNKRLGALLDLSRGEPPLTVVKRKPQIESQRNTPFAPPSSQSRAQMSRIPQSPSSQKQPIQPEIKDSYPTFAHYSQSSSASSRSGIPMVKPITTVGGYIESPKQPVRRVLRRKQSTILKEPSNIRVNNPSLSDSGRTGVPPPTKNPKVLYDPINPLLDHGLPHISREARLAPQVDNHQPMAQPTRIYPELDRYQDITVPSSRDLLGRDALYRLATEDLPPPTPLFSGASSHSQLSSFSASPSTRFSGSPGPSPYSRDTTPTSICSQSPGLVAPMRLPVSRVKQASPAETRPPITRRRAGSASNEGGSFSTDPQGLAAVREALTSSSSNSTVRTEEKTSNKSRRGHLPAPLSPPPRKSSQNFKKSRSTDETQSTSQSQIAFQPGIGPPSPSKSTGSTHNRAPSATPSHQRRPTPPSRPSRDGTPDLYSQFGGPVPIIQSNLSSTSLTERRQSGQLQLSSLPKATAQRPSQDRPESARPSLSRESSAPRADIPPGSQASKDDIGKANRPPSPSVSTFKYKFPLFGRRPKAGPEVAQTERKRGKIPRKGPAAGTGHEGYGRVGAVRRRSSIASALQRGLPGPVSSAESLASTLSTDPFLLERMSPVIIAGGEVVENQNTSFDLIRTESNQSASWRRPSLGPRNLSATSSDAREGNRQTLWPSPSISRAIQSQRPLEHNDSGSITVTPTLAHQGSFPVLQPHDNKQFNIPKAINTRAPSVVSIATTICTDDSSPEIQTEQSHIRPQTSLPAKKLTKRAKSPRKWNFFGRSQASSSPKKQAEIVPVIVKPFRNEPPALHTTLDPPKQESTDDRQDISTASREVEFVPVTDTKSNHSRQPSTNSGPSPLIHTHPGKDATSVRSKLSDSVPQIWQLDTGQEHRQLERKTTESSPSRPSRLPQVGRIPKVVASRPEQTSPKSFSRPFNRVSIQLIPAHLDQPDEDSIAKGPSPPDSVTSRTTHPESPGKLPLQEGLNNDQTFHIGSLTPEQRGQEFLVFPSYKNSGRAGESESSCSDASSYIVHTAHIPEPSAPLGEDEVWDEFNDLLEDPSLSPTSSCGVPFPLETYQADLVKKPTEPLESPTFKTEPGQDVRISVATIKTTTTSSHQSADMTARINAAFRFDSEPPVTSLPAPELTSSYNDRDTIKLESNQEPKTSYRSSSSSTEDGKVEIDSQRTSQASNRVSASSKLSEETPLSQVNLRVGSMTVSKWLTFGHVLFSPVREDLINKESSLKRQSILVIDGLGNDDWSFYAAETYPAANFFNLSPRAPLPQEHKAKSSFPLSPSNHHQIQFKSHADKFPFGPDSFTALVFRFPAVAPEAHYRNIISEAQRVLKPGGFIEFSILDVDLNNVGSRTRRAVRHLKEQVSIQNSDFYLSSTADLILRLLGRKGFVDIKTCRVGVPVASSITNTSKKDRKPDERSLAEMMNDNTEIGDKNITKMVSKVGRWWYNRCYEAPTGMGTSIWHDQALLAECEEWATSLKLMVCHARVPETRGRFASI</sequence>
<feature type="compositionally biased region" description="Basic and acidic residues" evidence="1">
    <location>
        <begin position="890"/>
        <end position="901"/>
    </location>
</feature>
<feature type="compositionally biased region" description="Polar residues" evidence="1">
    <location>
        <begin position="142"/>
        <end position="153"/>
    </location>
</feature>
<feature type="compositionally biased region" description="Low complexity" evidence="1">
    <location>
        <begin position="93"/>
        <end position="102"/>
    </location>
</feature>
<feature type="region of interest" description="Disordered" evidence="1">
    <location>
        <begin position="951"/>
        <end position="994"/>
    </location>
</feature>
<gene>
    <name evidence="2" type="ORF">GQX73_g6754</name>
</gene>
<feature type="region of interest" description="Disordered" evidence="1">
    <location>
        <begin position="1135"/>
        <end position="1206"/>
    </location>
</feature>
<feature type="compositionally biased region" description="Low complexity" evidence="1">
    <location>
        <begin position="244"/>
        <end position="267"/>
    </location>
</feature>
<evidence type="ECO:0000256" key="1">
    <source>
        <dbReference type="SAM" id="MobiDB-lite"/>
    </source>
</evidence>
<feature type="region of interest" description="Disordered" evidence="1">
    <location>
        <begin position="1"/>
        <end position="103"/>
    </location>
</feature>
<feature type="compositionally biased region" description="Polar residues" evidence="1">
    <location>
        <begin position="872"/>
        <end position="889"/>
    </location>
</feature>
<reference evidence="2 3" key="1">
    <citation type="submission" date="2019-12" db="EMBL/GenBank/DDBJ databases">
        <title>Draft genome sequence of the ascomycete Xylaria multiplex DSM 110363.</title>
        <authorList>
            <person name="Buettner E."/>
            <person name="Kellner H."/>
        </authorList>
    </citation>
    <scope>NUCLEOTIDE SEQUENCE [LARGE SCALE GENOMIC DNA]</scope>
    <source>
        <strain evidence="2 3">DSM 110363</strain>
    </source>
</reference>
<feature type="compositionally biased region" description="Polar residues" evidence="1">
    <location>
        <begin position="1186"/>
        <end position="1206"/>
    </location>
</feature>
<feature type="compositionally biased region" description="Polar residues" evidence="1">
    <location>
        <begin position="985"/>
        <end position="994"/>
    </location>
</feature>
<dbReference type="Gene3D" id="3.40.50.150">
    <property type="entry name" value="Vaccinia Virus protein VP39"/>
    <property type="match status" value="1"/>
</dbReference>
<feature type="compositionally biased region" description="Basic and acidic residues" evidence="1">
    <location>
        <begin position="818"/>
        <end position="828"/>
    </location>
</feature>
<accession>A0A7C8MSD0</accession>
<feature type="compositionally biased region" description="Polar residues" evidence="1">
    <location>
        <begin position="45"/>
        <end position="63"/>
    </location>
</feature>
<feature type="compositionally biased region" description="Low complexity" evidence="1">
    <location>
        <begin position="65"/>
        <end position="80"/>
    </location>
</feature>
<feature type="compositionally biased region" description="Polar residues" evidence="1">
    <location>
        <begin position="273"/>
        <end position="286"/>
    </location>
</feature>
<feature type="compositionally biased region" description="Basic and acidic residues" evidence="1">
    <location>
        <begin position="1152"/>
        <end position="1163"/>
    </location>
</feature>
<feature type="compositionally biased region" description="Polar residues" evidence="1">
    <location>
        <begin position="318"/>
        <end position="330"/>
    </location>
</feature>
<organism evidence="2 3">
    <name type="scientific">Xylaria multiplex</name>
    <dbReference type="NCBI Taxonomy" id="323545"/>
    <lineage>
        <taxon>Eukaryota</taxon>
        <taxon>Fungi</taxon>
        <taxon>Dikarya</taxon>
        <taxon>Ascomycota</taxon>
        <taxon>Pezizomycotina</taxon>
        <taxon>Sordariomycetes</taxon>
        <taxon>Xylariomycetidae</taxon>
        <taxon>Xylariales</taxon>
        <taxon>Xylariaceae</taxon>
        <taxon>Xylaria</taxon>
    </lineage>
</organism>
<evidence type="ECO:0008006" key="4">
    <source>
        <dbReference type="Google" id="ProtNLM"/>
    </source>
</evidence>
<dbReference type="OrthoDB" id="5382952at2759"/>
<feature type="region of interest" description="Disordered" evidence="1">
    <location>
        <begin position="142"/>
        <end position="165"/>
    </location>
</feature>
<evidence type="ECO:0000313" key="3">
    <source>
        <dbReference type="Proteomes" id="UP000481858"/>
    </source>
</evidence>
<dbReference type="InterPro" id="IPR029063">
    <property type="entry name" value="SAM-dependent_MTases_sf"/>
</dbReference>
<protein>
    <recommendedName>
        <fullName evidence="4">Methyltransferase type 11 domain-containing protein</fullName>
    </recommendedName>
</protein>
<dbReference type="InParanoid" id="A0A7C8MSD0"/>
<name>A0A7C8MSD0_9PEZI</name>
<dbReference type="Proteomes" id="UP000481858">
    <property type="component" value="Unassembled WGS sequence"/>
</dbReference>
<evidence type="ECO:0000313" key="2">
    <source>
        <dbReference type="EMBL" id="KAF2966815.1"/>
    </source>
</evidence>
<feature type="compositionally biased region" description="Polar residues" evidence="1">
    <location>
        <begin position="849"/>
        <end position="858"/>
    </location>
</feature>
<feature type="compositionally biased region" description="Polar residues" evidence="1">
    <location>
        <begin position="782"/>
        <end position="791"/>
    </location>
</feature>
<feature type="region of interest" description="Disordered" evidence="1">
    <location>
        <begin position="748"/>
        <end position="938"/>
    </location>
</feature>